<dbReference type="PROSITE" id="PS50928">
    <property type="entry name" value="ABC_TM1"/>
    <property type="match status" value="1"/>
</dbReference>
<dbReference type="PANTHER" id="PTHR43386:SF25">
    <property type="entry name" value="PEPTIDE ABC TRANSPORTER PERMEASE PROTEIN"/>
    <property type="match status" value="1"/>
</dbReference>
<evidence type="ECO:0000256" key="7">
    <source>
        <dbReference type="RuleBase" id="RU363032"/>
    </source>
</evidence>
<keyword evidence="4 7" id="KW-0812">Transmembrane</keyword>
<dbReference type="GO" id="GO:0005886">
    <property type="term" value="C:plasma membrane"/>
    <property type="evidence" value="ECO:0007669"/>
    <property type="project" value="UniProtKB-SubCell"/>
</dbReference>
<dbReference type="OrthoDB" id="9812701at2"/>
<feature type="transmembrane region" description="Helical" evidence="7">
    <location>
        <begin position="254"/>
        <end position="273"/>
    </location>
</feature>
<evidence type="ECO:0000259" key="8">
    <source>
        <dbReference type="PROSITE" id="PS50928"/>
    </source>
</evidence>
<feature type="transmembrane region" description="Helical" evidence="7">
    <location>
        <begin position="202"/>
        <end position="229"/>
    </location>
</feature>
<evidence type="ECO:0000256" key="3">
    <source>
        <dbReference type="ARBA" id="ARBA00022475"/>
    </source>
</evidence>
<dbReference type="SUPFAM" id="SSF161098">
    <property type="entry name" value="MetI-like"/>
    <property type="match status" value="1"/>
</dbReference>
<organism evidence="9 10">
    <name type="scientific">Leekyejoonella antrihumi</name>
    <dbReference type="NCBI Taxonomy" id="1660198"/>
    <lineage>
        <taxon>Bacteria</taxon>
        <taxon>Bacillati</taxon>
        <taxon>Actinomycetota</taxon>
        <taxon>Actinomycetes</taxon>
        <taxon>Micrococcales</taxon>
        <taxon>Dermacoccaceae</taxon>
        <taxon>Leekyejoonella</taxon>
    </lineage>
</organism>
<feature type="transmembrane region" description="Helical" evidence="7">
    <location>
        <begin position="23"/>
        <end position="46"/>
    </location>
</feature>
<evidence type="ECO:0000256" key="2">
    <source>
        <dbReference type="ARBA" id="ARBA00022448"/>
    </source>
</evidence>
<evidence type="ECO:0000256" key="4">
    <source>
        <dbReference type="ARBA" id="ARBA00022692"/>
    </source>
</evidence>
<dbReference type="InterPro" id="IPR000515">
    <property type="entry name" value="MetI-like"/>
</dbReference>
<dbReference type="AlphaFoldDB" id="A0A563DUV9"/>
<comment type="similarity">
    <text evidence="7">Belongs to the binding-protein-dependent transport system permease family.</text>
</comment>
<dbReference type="Gene3D" id="1.10.3720.10">
    <property type="entry name" value="MetI-like"/>
    <property type="match status" value="1"/>
</dbReference>
<reference evidence="9 10" key="2">
    <citation type="submission" date="2019-08" db="EMBL/GenBank/DDBJ databases">
        <title>Jejuicoccus antrihumi gen. nov., sp. nov., a new member of the family Dermacoccaceae isolated from a cave.</title>
        <authorList>
            <person name="Schumann P."/>
            <person name="Kim I.S."/>
        </authorList>
    </citation>
    <scope>NUCLEOTIDE SEQUENCE [LARGE SCALE GENOMIC DNA]</scope>
    <source>
        <strain evidence="9 10">C5-26</strain>
    </source>
</reference>
<evidence type="ECO:0000313" key="9">
    <source>
        <dbReference type="EMBL" id="TWP33692.1"/>
    </source>
</evidence>
<keyword evidence="2 7" id="KW-0813">Transport</keyword>
<proteinExistence type="inferred from homology"/>
<protein>
    <submittedName>
        <fullName evidence="9">ABC transporter permease</fullName>
    </submittedName>
</protein>
<feature type="transmembrane region" description="Helical" evidence="7">
    <location>
        <begin position="89"/>
        <end position="113"/>
    </location>
</feature>
<reference evidence="9 10" key="1">
    <citation type="submission" date="2019-05" db="EMBL/GenBank/DDBJ databases">
        <authorList>
            <person name="Lee S.D."/>
        </authorList>
    </citation>
    <scope>NUCLEOTIDE SEQUENCE [LARGE SCALE GENOMIC DNA]</scope>
    <source>
        <strain evidence="9 10">C5-26</strain>
    </source>
</reference>
<dbReference type="InterPro" id="IPR035906">
    <property type="entry name" value="MetI-like_sf"/>
</dbReference>
<sequence>MTSDVRSDQAEGAAIDHLQRVPVVAVICGLVLLAVLVCVVAGGWLAPQDPSAQNPLLSAMAPGHGHLLGTDELGRDVLSRLLSGARSSVVGPLVVAAGCLLIGATLGMAGAYFGGVVDTAVNRLADMVYALPALLIAIVVLGVVGGGYWITVAVLLLLSLPYEIRLCRSAAMVEVRLPYVDAARTIGISAWRIIFRHVLPNILPTVVATFLLDFVGALVGFAALSYLGLGVPPSSPSWGTTLAEGQSLITQNPWLSIAPAVLIIVTASSATLLGDWGHELLAHAGTQR</sequence>
<evidence type="ECO:0000256" key="5">
    <source>
        <dbReference type="ARBA" id="ARBA00022989"/>
    </source>
</evidence>
<gene>
    <name evidence="9" type="ORF">FGL98_20415</name>
</gene>
<dbReference type="CDD" id="cd06261">
    <property type="entry name" value="TM_PBP2"/>
    <property type="match status" value="1"/>
</dbReference>
<keyword evidence="6 7" id="KW-0472">Membrane</keyword>
<evidence type="ECO:0000256" key="6">
    <source>
        <dbReference type="ARBA" id="ARBA00023136"/>
    </source>
</evidence>
<comment type="caution">
    <text evidence="9">The sequence shown here is derived from an EMBL/GenBank/DDBJ whole genome shotgun (WGS) entry which is preliminary data.</text>
</comment>
<keyword evidence="10" id="KW-1185">Reference proteome</keyword>
<evidence type="ECO:0000256" key="1">
    <source>
        <dbReference type="ARBA" id="ARBA00004651"/>
    </source>
</evidence>
<dbReference type="Proteomes" id="UP000320244">
    <property type="component" value="Unassembled WGS sequence"/>
</dbReference>
<keyword evidence="3" id="KW-1003">Cell membrane</keyword>
<dbReference type="GO" id="GO:0055085">
    <property type="term" value="P:transmembrane transport"/>
    <property type="evidence" value="ECO:0007669"/>
    <property type="project" value="InterPro"/>
</dbReference>
<dbReference type="InterPro" id="IPR050366">
    <property type="entry name" value="BP-dependent_transpt_permease"/>
</dbReference>
<feature type="transmembrane region" description="Helical" evidence="7">
    <location>
        <begin position="133"/>
        <end position="158"/>
    </location>
</feature>
<feature type="domain" description="ABC transmembrane type-1" evidence="8">
    <location>
        <begin position="89"/>
        <end position="274"/>
    </location>
</feature>
<keyword evidence="5 7" id="KW-1133">Transmembrane helix</keyword>
<dbReference type="Pfam" id="PF00528">
    <property type="entry name" value="BPD_transp_1"/>
    <property type="match status" value="1"/>
</dbReference>
<comment type="subcellular location">
    <subcellularLocation>
        <location evidence="1 7">Cell membrane</location>
        <topology evidence="1 7">Multi-pass membrane protein</topology>
    </subcellularLocation>
</comment>
<dbReference type="PANTHER" id="PTHR43386">
    <property type="entry name" value="OLIGOPEPTIDE TRANSPORT SYSTEM PERMEASE PROTEIN APPC"/>
    <property type="match status" value="1"/>
</dbReference>
<dbReference type="EMBL" id="VCQV01000037">
    <property type="protein sequence ID" value="TWP33692.1"/>
    <property type="molecule type" value="Genomic_DNA"/>
</dbReference>
<name>A0A563DUV9_9MICO</name>
<dbReference type="RefSeq" id="WP_146319939.1">
    <property type="nucleotide sequence ID" value="NZ_VCQV01000037.1"/>
</dbReference>
<evidence type="ECO:0000313" key="10">
    <source>
        <dbReference type="Proteomes" id="UP000320244"/>
    </source>
</evidence>
<accession>A0A563DUV9</accession>